<dbReference type="Proteomes" id="UP001151081">
    <property type="component" value="Unassembled WGS sequence"/>
</dbReference>
<evidence type="ECO:0000259" key="2">
    <source>
        <dbReference type="Pfam" id="PF13514"/>
    </source>
</evidence>
<feature type="coiled-coil region" evidence="1">
    <location>
        <begin position="858"/>
        <end position="924"/>
    </location>
</feature>
<protein>
    <submittedName>
        <fullName evidence="3">AAA family ATPase</fullName>
    </submittedName>
</protein>
<feature type="coiled-coil region" evidence="1">
    <location>
        <begin position="960"/>
        <end position="1031"/>
    </location>
</feature>
<name>A0A9X4AWE6_9BACT</name>
<organism evidence="3 4">
    <name type="scientific">Polyangium jinanense</name>
    <dbReference type="NCBI Taxonomy" id="2829994"/>
    <lineage>
        <taxon>Bacteria</taxon>
        <taxon>Pseudomonadati</taxon>
        <taxon>Myxococcota</taxon>
        <taxon>Polyangia</taxon>
        <taxon>Polyangiales</taxon>
        <taxon>Polyangiaceae</taxon>
        <taxon>Polyangium</taxon>
    </lineage>
</organism>
<dbReference type="SUPFAM" id="SSF52540">
    <property type="entry name" value="P-loop containing nucleoside triphosphate hydrolases"/>
    <property type="match status" value="1"/>
</dbReference>
<dbReference type="PANTHER" id="PTHR41259">
    <property type="entry name" value="DOUBLE-STRAND BREAK REPAIR RAD50 ATPASE, PUTATIVE-RELATED"/>
    <property type="match status" value="1"/>
</dbReference>
<evidence type="ECO:0000313" key="3">
    <source>
        <dbReference type="EMBL" id="MDC3986706.1"/>
    </source>
</evidence>
<evidence type="ECO:0000313" key="4">
    <source>
        <dbReference type="Proteomes" id="UP001151081"/>
    </source>
</evidence>
<dbReference type="RefSeq" id="WP_272420917.1">
    <property type="nucleotide sequence ID" value="NZ_JAGTJJ010000042.1"/>
</dbReference>
<evidence type="ECO:0000256" key="1">
    <source>
        <dbReference type="SAM" id="Coils"/>
    </source>
</evidence>
<dbReference type="Pfam" id="PF13514">
    <property type="entry name" value="AAA_27"/>
    <property type="match status" value="1"/>
</dbReference>
<dbReference type="PANTHER" id="PTHR41259:SF1">
    <property type="entry name" value="DOUBLE-STRAND BREAK REPAIR RAD50 ATPASE, PUTATIVE-RELATED"/>
    <property type="match status" value="1"/>
</dbReference>
<proteinExistence type="predicted"/>
<accession>A0A9X4AWE6</accession>
<reference evidence="3 4" key="1">
    <citation type="submission" date="2021-04" db="EMBL/GenBank/DDBJ databases">
        <title>Genome analysis of Polyangium sp.</title>
        <authorList>
            <person name="Li Y."/>
            <person name="Wang J."/>
        </authorList>
    </citation>
    <scope>NUCLEOTIDE SEQUENCE [LARGE SCALE GENOMIC DNA]</scope>
    <source>
        <strain evidence="3 4">SDU14</strain>
    </source>
</reference>
<gene>
    <name evidence="3" type="ORF">KEG57_39905</name>
</gene>
<sequence length="1182" mass="132025">MKIFALELLRWGPFSDLLLDFSSPARALHVVVGSNEAGKSTTLRAVTGLFFGIPERTADDHRHKKPDLRIGGRIGSENDEELSIVRTKGRKNTLRDRTDAPIEEEHLRRLLGNLEQGQFETMFGLSHDRLVEGGRALVEGRGDLGESLFGAGLGQTGLSSLLRKLEQRAEEIFVPRGRTKKLNHVIEKFKKAKDDQKTFSQPVRAWEEHKKELDALRERAAAAQAERESLLREHRRLSRIKRALRPIAERTEILLSLEARRDVVLLPETAAEDRRRAQAVIADAGPWEDRLRAEIAELEGKLVSLDVPAQLLDKAQAVRKIQEDLGSHRKASGDGARLRGELRQIEDEVRAICARLGRSMTAEQAEAWRLPAALELRVRGLVKQHVALDAQVRAAESALATVEARLAEERQRGAGLPPLADVADLGRAVERAQREGDLDKLIRERERVAEDLGARVRREHAALALFELPFDRIGALPLPSRETIERFERAFADDEAKARGLSQTLADRRKKLADVDRELERTRRGGAVPTEDEVAAAREHRDALWVAMRRSILADPVIEQGDVATFRAAPARVGIEMVLDYEARVRHADELAKRLFHEADRVAKVSTLSFERASLLQEIDELSASLAALATAREAESARWQQEWSRSGIAPLSPAEMKGFLVHYEKLAEDRARWMAAEAELASMRTLRTDHEEALARLLGAPLPGEASLSALMERARSVCERAARARTERESHDKELTRRTAESAQLKADLTKKQAELDAWSASWAEAMQSMDLARTTRPDEAEEVLRLWAELTKRCEKAGAIRHRIAGIEQDSKRFSANVLDVVRVAAPDLAGEPTEQAADMLVERFSLAEKDDIKKREVTGKLDEKRRELEDVTHKRKAAERKLAQLFDEARATSVSELVVAEERSKEVRDLRARLDPLERQLLDFGEGLGLEALVAECQGLTGDDVATALNAVELKNEATSNTRADIDKEIGKLEERLALLDGSGKAAEAAEEAEQHLAAMATLVEEYARARLAYRLLEDEIKQYREKHQGPIVRRASELFERLTLGSFVGIRGDDEGEEGRPILKCVRPAGGLVGVEGLSDGTRDQLFFALRMASLERHFEHNEPIPFVLDDILVNFDDARSRAALSILGELSQKTQVLFFTHHARVADLAREAVPPSRLCLHDLDTLGGRARLRPAS</sequence>
<comment type="caution">
    <text evidence="3">The sequence shown here is derived from an EMBL/GenBank/DDBJ whole genome shotgun (WGS) entry which is preliminary data.</text>
</comment>
<keyword evidence="4" id="KW-1185">Reference proteome</keyword>
<dbReference type="AlphaFoldDB" id="A0A9X4AWE6"/>
<feature type="coiled-coil region" evidence="1">
    <location>
        <begin position="206"/>
        <end position="240"/>
    </location>
</feature>
<keyword evidence="1" id="KW-0175">Coiled coil</keyword>
<dbReference type="InterPro" id="IPR038734">
    <property type="entry name" value="YhaN_AAA"/>
</dbReference>
<feature type="domain" description="YhaN AAA" evidence="2">
    <location>
        <begin position="1"/>
        <end position="200"/>
    </location>
</feature>
<dbReference type="InterPro" id="IPR027417">
    <property type="entry name" value="P-loop_NTPase"/>
</dbReference>
<dbReference type="Gene3D" id="3.40.50.300">
    <property type="entry name" value="P-loop containing nucleotide triphosphate hydrolases"/>
    <property type="match status" value="2"/>
</dbReference>
<dbReference type="EMBL" id="JAGTJJ010000042">
    <property type="protein sequence ID" value="MDC3986706.1"/>
    <property type="molecule type" value="Genomic_DNA"/>
</dbReference>